<dbReference type="Proteomes" id="UP000233556">
    <property type="component" value="Unassembled WGS sequence"/>
</dbReference>
<organism evidence="2 3">
    <name type="scientific">Limosa lapponica baueri</name>
    <dbReference type="NCBI Taxonomy" id="1758121"/>
    <lineage>
        <taxon>Eukaryota</taxon>
        <taxon>Metazoa</taxon>
        <taxon>Chordata</taxon>
        <taxon>Craniata</taxon>
        <taxon>Vertebrata</taxon>
        <taxon>Euteleostomi</taxon>
        <taxon>Archelosauria</taxon>
        <taxon>Archosauria</taxon>
        <taxon>Dinosauria</taxon>
        <taxon>Saurischia</taxon>
        <taxon>Theropoda</taxon>
        <taxon>Coelurosauria</taxon>
        <taxon>Aves</taxon>
        <taxon>Neognathae</taxon>
        <taxon>Neoaves</taxon>
        <taxon>Charadriiformes</taxon>
        <taxon>Scolopacidae</taxon>
        <taxon>Limosa</taxon>
    </lineage>
</organism>
<keyword evidence="3" id="KW-1185">Reference proteome</keyword>
<protein>
    <submittedName>
        <fullName evidence="2">Uncharacterized protein</fullName>
    </submittedName>
</protein>
<gene>
    <name evidence="2" type="ORF">llap_14218</name>
</gene>
<proteinExistence type="predicted"/>
<dbReference type="PANTHER" id="PTHR35444:SF1">
    <property type="entry name" value="RIKEN CDNA 1700001C19 GENE"/>
    <property type="match status" value="1"/>
</dbReference>
<feature type="region of interest" description="Disordered" evidence="1">
    <location>
        <begin position="30"/>
        <end position="80"/>
    </location>
</feature>
<dbReference type="Pfam" id="PF22581">
    <property type="entry name" value="CIMIP3"/>
    <property type="match status" value="1"/>
</dbReference>
<feature type="compositionally biased region" description="Basic and acidic residues" evidence="1">
    <location>
        <begin position="46"/>
        <end position="67"/>
    </location>
</feature>
<evidence type="ECO:0000256" key="1">
    <source>
        <dbReference type="SAM" id="MobiDB-lite"/>
    </source>
</evidence>
<sequence>MRSSSGGGELYPVPPHQRCVCLTLGGERRNTYSSQHEGVTKTPEAPGKDQKTPEGMEETKEKQEVSHKPPVPTSQESPACHQPLATRFVPFVAHFGGRQPDSFKFLFYQPTCSNSYSPFYTAQKPTCGYRYHRDTDHTRKVMDVSSVNIGKWSPTMGRRP</sequence>
<dbReference type="AlphaFoldDB" id="A0A2I0TP14"/>
<reference evidence="3" key="1">
    <citation type="submission" date="2017-11" db="EMBL/GenBank/DDBJ databases">
        <authorList>
            <person name="Lima N.C."/>
            <person name="Parody-Merino A.M."/>
            <person name="Battley P.F."/>
            <person name="Fidler A.E."/>
            <person name="Prosdocimi F."/>
        </authorList>
    </citation>
    <scope>NUCLEOTIDE SEQUENCE [LARGE SCALE GENOMIC DNA]</scope>
</reference>
<dbReference type="InterPro" id="IPR054446">
    <property type="entry name" value="CIMIP3-like"/>
</dbReference>
<dbReference type="OrthoDB" id="5982044at2759"/>
<dbReference type="PANTHER" id="PTHR35444">
    <property type="entry name" value="RIKEN CDNA 1700001C19 GENE"/>
    <property type="match status" value="1"/>
</dbReference>
<evidence type="ECO:0000313" key="2">
    <source>
        <dbReference type="EMBL" id="PKU35473.1"/>
    </source>
</evidence>
<dbReference type="EMBL" id="KZ508241">
    <property type="protein sequence ID" value="PKU35473.1"/>
    <property type="molecule type" value="Genomic_DNA"/>
</dbReference>
<evidence type="ECO:0000313" key="3">
    <source>
        <dbReference type="Proteomes" id="UP000233556"/>
    </source>
</evidence>
<reference evidence="3" key="2">
    <citation type="submission" date="2017-12" db="EMBL/GenBank/DDBJ databases">
        <title>Genome sequence of the Bar-tailed Godwit (Limosa lapponica baueri).</title>
        <authorList>
            <person name="Lima N.C.B."/>
            <person name="Parody-Merino A.M."/>
            <person name="Battley P.F."/>
            <person name="Fidler A.E."/>
            <person name="Prosdocimi F."/>
        </authorList>
    </citation>
    <scope>NUCLEOTIDE SEQUENCE [LARGE SCALE GENOMIC DNA]</scope>
</reference>
<accession>A0A2I0TP14</accession>
<name>A0A2I0TP14_LIMLA</name>